<feature type="transmembrane region" description="Helical" evidence="5">
    <location>
        <begin position="360"/>
        <end position="380"/>
    </location>
</feature>
<dbReference type="CDD" id="cd07042">
    <property type="entry name" value="STAS_SulP_like_sulfate_transporter"/>
    <property type="match status" value="1"/>
</dbReference>
<evidence type="ECO:0000256" key="3">
    <source>
        <dbReference type="ARBA" id="ARBA00022989"/>
    </source>
</evidence>
<keyword evidence="2 5" id="KW-0812">Transmembrane</keyword>
<dbReference type="InterPro" id="IPR036513">
    <property type="entry name" value="STAS_dom_sf"/>
</dbReference>
<feature type="transmembrane region" description="Helical" evidence="5">
    <location>
        <begin position="209"/>
        <end position="228"/>
    </location>
</feature>
<protein>
    <submittedName>
        <fullName evidence="7">SulP family inorganic anion transporter</fullName>
    </submittedName>
</protein>
<keyword evidence="4 5" id="KW-0472">Membrane</keyword>
<comment type="subcellular location">
    <subcellularLocation>
        <location evidence="1">Membrane</location>
        <topology evidence="1">Multi-pass membrane protein</topology>
    </subcellularLocation>
</comment>
<dbReference type="InterPro" id="IPR011547">
    <property type="entry name" value="SLC26A/SulP_dom"/>
</dbReference>
<dbReference type="Pfam" id="PF01740">
    <property type="entry name" value="STAS"/>
    <property type="match status" value="1"/>
</dbReference>
<dbReference type="EMBL" id="JBHSMQ010000003">
    <property type="protein sequence ID" value="MFC5455269.1"/>
    <property type="molecule type" value="Genomic_DNA"/>
</dbReference>
<proteinExistence type="predicted"/>
<name>A0ABW0KPH6_9BACT</name>
<organism evidence="7 8">
    <name type="scientific">Prosthecobacter fluviatilis</name>
    <dbReference type="NCBI Taxonomy" id="445931"/>
    <lineage>
        <taxon>Bacteria</taxon>
        <taxon>Pseudomonadati</taxon>
        <taxon>Verrucomicrobiota</taxon>
        <taxon>Verrucomicrobiia</taxon>
        <taxon>Verrucomicrobiales</taxon>
        <taxon>Verrucomicrobiaceae</taxon>
        <taxon>Prosthecobacter</taxon>
    </lineage>
</organism>
<feature type="transmembrane region" description="Helical" evidence="5">
    <location>
        <begin position="126"/>
        <end position="147"/>
    </location>
</feature>
<feature type="transmembrane region" description="Helical" evidence="5">
    <location>
        <begin position="154"/>
        <end position="173"/>
    </location>
</feature>
<dbReference type="InterPro" id="IPR001902">
    <property type="entry name" value="SLC26A/SulP_fam"/>
</dbReference>
<dbReference type="SUPFAM" id="SSF52091">
    <property type="entry name" value="SpoIIaa-like"/>
    <property type="match status" value="1"/>
</dbReference>
<accession>A0ABW0KPH6</accession>
<reference evidence="8" key="1">
    <citation type="journal article" date="2019" name="Int. J. Syst. Evol. Microbiol.">
        <title>The Global Catalogue of Microorganisms (GCM) 10K type strain sequencing project: providing services to taxonomists for standard genome sequencing and annotation.</title>
        <authorList>
            <consortium name="The Broad Institute Genomics Platform"/>
            <consortium name="The Broad Institute Genome Sequencing Center for Infectious Disease"/>
            <person name="Wu L."/>
            <person name="Ma J."/>
        </authorList>
    </citation>
    <scope>NUCLEOTIDE SEQUENCE [LARGE SCALE GENOMIC DNA]</scope>
    <source>
        <strain evidence="8">CGMCC 4.1469</strain>
    </source>
</reference>
<feature type="transmembrane region" description="Helical" evidence="5">
    <location>
        <begin position="417"/>
        <end position="450"/>
    </location>
</feature>
<dbReference type="PANTHER" id="PTHR11814">
    <property type="entry name" value="SULFATE TRANSPORTER"/>
    <property type="match status" value="1"/>
</dbReference>
<feature type="domain" description="STAS" evidence="6">
    <location>
        <begin position="473"/>
        <end position="594"/>
    </location>
</feature>
<gene>
    <name evidence="7" type="ORF">ACFQDI_10410</name>
</gene>
<dbReference type="Pfam" id="PF00916">
    <property type="entry name" value="Sulfate_transp"/>
    <property type="match status" value="1"/>
</dbReference>
<evidence type="ECO:0000256" key="1">
    <source>
        <dbReference type="ARBA" id="ARBA00004141"/>
    </source>
</evidence>
<evidence type="ECO:0000313" key="8">
    <source>
        <dbReference type="Proteomes" id="UP001596052"/>
    </source>
</evidence>
<sequence>MLSHLREWFQQLRDFARQGRTWIQTVAADSDLDPFPLRQTLKGYDGEMLKADCRSGLDGALLAIPQGMAFAVVAGLPLAYGITCSAVACVVGALLMSSRHSIYGPTNATAFMVSSYFASFPNLNQMASMPMLVFLVGALLIFGAYFRVADMARFISRAVVVAYLTGAALQMFAHQLPVVLGQQIATPPGKPAARTLVSDLHEVLGNLQAIHWPSALICVLAIGCYYGLKRFGKRFPALTLTLILMSLLALMMNKAGLEIATYSDLSFTWRTLLPPFPDFTSGRASAQFSQLFGLALSLAFVAMLENSAMARTLASRSGHSVDANQDMLSLGAANLACAYLSGMPASHSLTRSLAAYESGAVSPVSAIVSGVVCLVAALTIGPLVAFIPKAALGAMVICVAVALINKRQIHISLRATGADAVVFLTTFIATLLVPLHVAIFTGVGISIILYLHKASQPSLVEYVFNAEGNLAEANQGGRQHPAISIVHVEGDLFFASADLFRTQIQGSCTDPNLRIVILRLKNARHLDATCAMAIEELVRALRADGRDLIVSGVSKDLYRVLKGAGMVEVIGKDNLFPASPSNPNLSTRNALRRAQEILGIKDADVRIYYDPSKSPQSPASS</sequence>
<comment type="caution">
    <text evidence="7">The sequence shown here is derived from an EMBL/GenBank/DDBJ whole genome shotgun (WGS) entry which is preliminary data.</text>
</comment>
<dbReference type="PROSITE" id="PS50801">
    <property type="entry name" value="STAS"/>
    <property type="match status" value="1"/>
</dbReference>
<keyword evidence="8" id="KW-1185">Reference proteome</keyword>
<feature type="transmembrane region" description="Helical" evidence="5">
    <location>
        <begin position="386"/>
        <end position="405"/>
    </location>
</feature>
<feature type="transmembrane region" description="Helical" evidence="5">
    <location>
        <begin position="284"/>
        <end position="304"/>
    </location>
</feature>
<dbReference type="Gene3D" id="3.30.750.24">
    <property type="entry name" value="STAS domain"/>
    <property type="match status" value="1"/>
</dbReference>
<feature type="transmembrane region" description="Helical" evidence="5">
    <location>
        <begin position="68"/>
        <end position="95"/>
    </location>
</feature>
<dbReference type="RefSeq" id="WP_377166181.1">
    <property type="nucleotide sequence ID" value="NZ_JBHSMQ010000003.1"/>
</dbReference>
<evidence type="ECO:0000256" key="2">
    <source>
        <dbReference type="ARBA" id="ARBA00022692"/>
    </source>
</evidence>
<evidence type="ECO:0000313" key="7">
    <source>
        <dbReference type="EMBL" id="MFC5455269.1"/>
    </source>
</evidence>
<keyword evidence="3 5" id="KW-1133">Transmembrane helix</keyword>
<dbReference type="InterPro" id="IPR002645">
    <property type="entry name" value="STAS_dom"/>
</dbReference>
<evidence type="ECO:0000256" key="5">
    <source>
        <dbReference type="SAM" id="Phobius"/>
    </source>
</evidence>
<dbReference type="Proteomes" id="UP001596052">
    <property type="component" value="Unassembled WGS sequence"/>
</dbReference>
<evidence type="ECO:0000259" key="6">
    <source>
        <dbReference type="PROSITE" id="PS50801"/>
    </source>
</evidence>
<feature type="transmembrane region" description="Helical" evidence="5">
    <location>
        <begin position="235"/>
        <end position="252"/>
    </location>
</feature>
<evidence type="ECO:0000256" key="4">
    <source>
        <dbReference type="ARBA" id="ARBA00023136"/>
    </source>
</evidence>